<comment type="caution">
    <text evidence="2">The sequence shown here is derived from an EMBL/GenBank/DDBJ whole genome shotgun (WGS) entry which is preliminary data.</text>
</comment>
<dbReference type="EMBL" id="JANPWB010000007">
    <property type="protein sequence ID" value="KAJ1171217.1"/>
    <property type="molecule type" value="Genomic_DNA"/>
</dbReference>
<evidence type="ECO:0000313" key="3">
    <source>
        <dbReference type="Proteomes" id="UP001066276"/>
    </source>
</evidence>
<dbReference type="Proteomes" id="UP001066276">
    <property type="component" value="Chromosome 4_1"/>
</dbReference>
<proteinExistence type="predicted"/>
<keyword evidence="3" id="KW-1185">Reference proteome</keyword>
<evidence type="ECO:0000256" key="1">
    <source>
        <dbReference type="SAM" id="Coils"/>
    </source>
</evidence>
<feature type="coiled-coil region" evidence="1">
    <location>
        <begin position="1"/>
        <end position="41"/>
    </location>
</feature>
<organism evidence="2 3">
    <name type="scientific">Pleurodeles waltl</name>
    <name type="common">Iberian ribbed newt</name>
    <dbReference type="NCBI Taxonomy" id="8319"/>
    <lineage>
        <taxon>Eukaryota</taxon>
        <taxon>Metazoa</taxon>
        <taxon>Chordata</taxon>
        <taxon>Craniata</taxon>
        <taxon>Vertebrata</taxon>
        <taxon>Euteleostomi</taxon>
        <taxon>Amphibia</taxon>
        <taxon>Batrachia</taxon>
        <taxon>Caudata</taxon>
        <taxon>Salamandroidea</taxon>
        <taxon>Salamandridae</taxon>
        <taxon>Pleurodelinae</taxon>
        <taxon>Pleurodeles</taxon>
    </lineage>
</organism>
<name>A0AAV7T3S0_PLEWA</name>
<reference evidence="2" key="1">
    <citation type="journal article" date="2022" name="bioRxiv">
        <title>Sequencing and chromosome-scale assembly of the giantPleurodeles waltlgenome.</title>
        <authorList>
            <person name="Brown T."/>
            <person name="Elewa A."/>
            <person name="Iarovenko S."/>
            <person name="Subramanian E."/>
            <person name="Araus A.J."/>
            <person name="Petzold A."/>
            <person name="Susuki M."/>
            <person name="Suzuki K.-i.T."/>
            <person name="Hayashi T."/>
            <person name="Toyoda A."/>
            <person name="Oliveira C."/>
            <person name="Osipova E."/>
            <person name="Leigh N.D."/>
            <person name="Simon A."/>
            <person name="Yun M.H."/>
        </authorList>
    </citation>
    <scope>NUCLEOTIDE SEQUENCE</scope>
    <source>
        <strain evidence="2">20211129_DDA</strain>
        <tissue evidence="2">Liver</tissue>
    </source>
</reference>
<dbReference type="AlphaFoldDB" id="A0AAV7T3S0"/>
<accession>A0AAV7T3S0</accession>
<protein>
    <submittedName>
        <fullName evidence="2">Uncharacterized protein</fullName>
    </submittedName>
</protein>
<sequence>MEEQIIKIEQLTKDLEKISNQQEVSNQLAKMEERIKYKEDEIKSRKAHTFNRDKLDYEHGRWDYVNTRIELYKYVRKLRLIKHFSNKDINRMAENIDMRAMASGFSIVDSPQLIAINELANDSNEVGCSSHDDVNNSTTTIN</sequence>
<evidence type="ECO:0000313" key="2">
    <source>
        <dbReference type="EMBL" id="KAJ1171217.1"/>
    </source>
</evidence>
<keyword evidence="1" id="KW-0175">Coiled coil</keyword>
<gene>
    <name evidence="2" type="ORF">NDU88_003087</name>
</gene>